<dbReference type="Pfam" id="PF21772">
    <property type="entry name" value="CATIP_N"/>
    <property type="match status" value="1"/>
</dbReference>
<dbReference type="AlphaFoldDB" id="A0A9Q0E0A1"/>
<evidence type="ECO:0000259" key="5">
    <source>
        <dbReference type="PROSITE" id="PS50207"/>
    </source>
</evidence>
<dbReference type="GO" id="GO:0005737">
    <property type="term" value="C:cytoplasm"/>
    <property type="evidence" value="ECO:0007669"/>
    <property type="project" value="UniProtKB-ARBA"/>
</dbReference>
<dbReference type="EMBL" id="JANIIK010000111">
    <property type="protein sequence ID" value="KAJ3595742.1"/>
    <property type="molecule type" value="Genomic_DNA"/>
</dbReference>
<dbReference type="SMART" id="SM00115">
    <property type="entry name" value="CASc"/>
    <property type="match status" value="1"/>
</dbReference>
<proteinExistence type="inferred from homology"/>
<dbReference type="PROSITE" id="PS50208">
    <property type="entry name" value="CASPASE_P20"/>
    <property type="match status" value="1"/>
</dbReference>
<dbReference type="GO" id="GO:0051604">
    <property type="term" value="P:protein maturation"/>
    <property type="evidence" value="ECO:0007669"/>
    <property type="project" value="UniProtKB-ARBA"/>
</dbReference>
<dbReference type="SUPFAM" id="SSF52129">
    <property type="entry name" value="Caspase-like"/>
    <property type="match status" value="1"/>
</dbReference>
<dbReference type="OrthoDB" id="6114029at2759"/>
<organism evidence="7 8">
    <name type="scientific">Muraenolepis orangiensis</name>
    <name type="common">Patagonian moray cod</name>
    <dbReference type="NCBI Taxonomy" id="630683"/>
    <lineage>
        <taxon>Eukaryota</taxon>
        <taxon>Metazoa</taxon>
        <taxon>Chordata</taxon>
        <taxon>Craniata</taxon>
        <taxon>Vertebrata</taxon>
        <taxon>Euteleostomi</taxon>
        <taxon>Actinopterygii</taxon>
        <taxon>Neopterygii</taxon>
        <taxon>Teleostei</taxon>
        <taxon>Neoteleostei</taxon>
        <taxon>Acanthomorphata</taxon>
        <taxon>Zeiogadaria</taxon>
        <taxon>Gadariae</taxon>
        <taxon>Gadiformes</taxon>
        <taxon>Muraenolepidoidei</taxon>
        <taxon>Muraenolepididae</taxon>
        <taxon>Muraenolepis</taxon>
    </lineage>
</organism>
<dbReference type="Gene3D" id="3.30.70.1470">
    <property type="entry name" value="Caspase-like"/>
    <property type="match status" value="1"/>
</dbReference>
<comment type="similarity">
    <text evidence="1 3">Belongs to the peptidase C14A family.</text>
</comment>
<dbReference type="InterPro" id="IPR011600">
    <property type="entry name" value="Pept_C14_caspase"/>
</dbReference>
<dbReference type="Proteomes" id="UP001148018">
    <property type="component" value="Unassembled WGS sequence"/>
</dbReference>
<dbReference type="PANTHER" id="PTHR48169">
    <property type="entry name" value="DED DOMAIN-CONTAINING PROTEIN"/>
    <property type="match status" value="1"/>
</dbReference>
<evidence type="ECO:0000313" key="7">
    <source>
        <dbReference type="EMBL" id="KAJ3595742.1"/>
    </source>
</evidence>
<dbReference type="Pfam" id="PF00656">
    <property type="entry name" value="Peptidase_C14"/>
    <property type="match status" value="1"/>
</dbReference>
<comment type="caution">
    <text evidence="7">The sequence shown here is derived from an EMBL/GenBank/DDBJ whole genome shotgun (WGS) entry which is preliminary data.</text>
</comment>
<reference evidence="7" key="1">
    <citation type="submission" date="2022-07" db="EMBL/GenBank/DDBJ databases">
        <title>Chromosome-level genome of Muraenolepis orangiensis.</title>
        <authorList>
            <person name="Kim J."/>
        </authorList>
    </citation>
    <scope>NUCLEOTIDE SEQUENCE</scope>
    <source>
        <strain evidence="7">KU_S4_2022</strain>
        <tissue evidence="7">Muscle</tissue>
    </source>
</reference>
<dbReference type="InterPro" id="IPR015917">
    <property type="entry name" value="Pept_C14A"/>
</dbReference>
<dbReference type="GO" id="GO:0006915">
    <property type="term" value="P:apoptotic process"/>
    <property type="evidence" value="ECO:0007669"/>
    <property type="project" value="UniProtKB-KW"/>
</dbReference>
<evidence type="ECO:0000313" key="8">
    <source>
        <dbReference type="Proteomes" id="UP001148018"/>
    </source>
</evidence>
<dbReference type="InterPro" id="IPR029030">
    <property type="entry name" value="Caspase-like_dom_sf"/>
</dbReference>
<feature type="domain" description="Caspase family p20" evidence="6">
    <location>
        <begin position="166"/>
        <end position="363"/>
    </location>
</feature>
<feature type="region of interest" description="Disordered" evidence="4">
    <location>
        <begin position="177"/>
        <end position="253"/>
    </location>
</feature>
<evidence type="ECO:0000256" key="1">
    <source>
        <dbReference type="ARBA" id="ARBA00010134"/>
    </source>
</evidence>
<dbReference type="InterPro" id="IPR048777">
    <property type="entry name" value="CATIP_N"/>
</dbReference>
<sequence length="477" mass="52698">MQVPHEDGPPVEAAVRPEPPLIEASEEAIQFIGIGIGIEPSELQKCLFSDSLVTVSEGGSELGEFSVAVDLATRGQRPCLHLRAVSRGTIDERTSTIKAAELLAAQEALAHLEGLQSVADIQLHRRQAEFVKVLQCDDVLETFPQLRTLDLEHTGSTDSYLLSSNPTGLCVIINNENFQNGNKRQPTPRRPRGHPQETQSPPPGDPEATPRRPRGHPQESKSPPPGDPEPIPRRPRAHPQDTQRPPLLHLDTPLDQTKSDMEQVTKHLAALNDVAAMNDLAALQKYKLQEWSDDKFTPLRTPLRHGDAFVCCILSHGAEGQVIGVDLEKLSIKDITSAFDGKHSSGLRGKPKVFFIQACQGHILEPTVVMDDLYGGGGGQTKKIYIPMDADFLVVMATIENYQSSRNTVDGCCFIQSLCKRLRERCPRGDDIMEILYRVNDDVSQKEFLRNGAVMTQMSEAKHVTLRRRLVFSPCSS</sequence>
<evidence type="ECO:0000259" key="6">
    <source>
        <dbReference type="PROSITE" id="PS50208"/>
    </source>
</evidence>
<dbReference type="InterPro" id="IPR033139">
    <property type="entry name" value="Caspase_cys_AS"/>
</dbReference>
<name>A0A9Q0E0A1_9TELE</name>
<keyword evidence="2" id="KW-0053">Apoptosis</keyword>
<evidence type="ECO:0000256" key="4">
    <source>
        <dbReference type="SAM" id="MobiDB-lite"/>
    </source>
</evidence>
<evidence type="ECO:0008006" key="9">
    <source>
        <dbReference type="Google" id="ProtNLM"/>
    </source>
</evidence>
<dbReference type="InterPro" id="IPR002138">
    <property type="entry name" value="Pept_C14_p10"/>
</dbReference>
<dbReference type="PROSITE" id="PS50207">
    <property type="entry name" value="CASPASE_P10"/>
    <property type="match status" value="1"/>
</dbReference>
<dbReference type="GO" id="GO:0004197">
    <property type="term" value="F:cysteine-type endopeptidase activity"/>
    <property type="evidence" value="ECO:0007669"/>
    <property type="project" value="InterPro"/>
</dbReference>
<evidence type="ECO:0000256" key="2">
    <source>
        <dbReference type="ARBA" id="ARBA00022703"/>
    </source>
</evidence>
<keyword evidence="8" id="KW-1185">Reference proteome</keyword>
<protein>
    <recommendedName>
        <fullName evidence="9">Caspase-8</fullName>
    </recommendedName>
</protein>
<feature type="domain" description="Caspase family p10" evidence="5">
    <location>
        <begin position="382"/>
        <end position="474"/>
    </location>
</feature>
<dbReference type="InterPro" id="IPR001309">
    <property type="entry name" value="Pept_C14_p20"/>
</dbReference>
<evidence type="ECO:0000256" key="3">
    <source>
        <dbReference type="RuleBase" id="RU003971"/>
    </source>
</evidence>
<dbReference type="PROSITE" id="PS01122">
    <property type="entry name" value="CASPASE_CYS"/>
    <property type="match status" value="1"/>
</dbReference>
<dbReference type="GO" id="GO:0006508">
    <property type="term" value="P:proteolysis"/>
    <property type="evidence" value="ECO:0007669"/>
    <property type="project" value="InterPro"/>
</dbReference>
<dbReference type="Gene3D" id="3.40.50.1460">
    <property type="match status" value="1"/>
</dbReference>
<accession>A0A9Q0E0A1</accession>
<gene>
    <name evidence="7" type="ORF">NHX12_005045</name>
</gene>
<dbReference type="PANTHER" id="PTHR48169:SF7">
    <property type="entry name" value="CASPASE 10"/>
    <property type="match status" value="1"/>
</dbReference>
<dbReference type="GO" id="GO:0043067">
    <property type="term" value="P:regulation of programmed cell death"/>
    <property type="evidence" value="ECO:0007669"/>
    <property type="project" value="UniProtKB-ARBA"/>
</dbReference>